<dbReference type="EMBL" id="JBHTCG010000028">
    <property type="protein sequence ID" value="MFC7386564.1"/>
    <property type="molecule type" value="Genomic_DNA"/>
</dbReference>
<dbReference type="InterPro" id="IPR007278">
    <property type="entry name" value="DUF397"/>
</dbReference>
<organism evidence="2 3">
    <name type="scientific">Sphaerisporangium rhizosphaerae</name>
    <dbReference type="NCBI Taxonomy" id="2269375"/>
    <lineage>
        <taxon>Bacteria</taxon>
        <taxon>Bacillati</taxon>
        <taxon>Actinomycetota</taxon>
        <taxon>Actinomycetes</taxon>
        <taxon>Streptosporangiales</taxon>
        <taxon>Streptosporangiaceae</taxon>
        <taxon>Sphaerisporangium</taxon>
    </lineage>
</organism>
<name>A0ABW2PC87_9ACTN</name>
<dbReference type="RefSeq" id="WP_380830291.1">
    <property type="nucleotide sequence ID" value="NZ_JBHTCG010000028.1"/>
</dbReference>
<comment type="caution">
    <text evidence="2">The sequence shown here is derived from an EMBL/GenBank/DDBJ whole genome shotgun (WGS) entry which is preliminary data.</text>
</comment>
<keyword evidence="3" id="KW-1185">Reference proteome</keyword>
<evidence type="ECO:0000313" key="3">
    <source>
        <dbReference type="Proteomes" id="UP001596496"/>
    </source>
</evidence>
<sequence>MDALKWCRSSYSSANGGECVEIAAISGVVAIRDSKDIAQGHLTVTAGAFRAFLARIKV</sequence>
<reference evidence="3" key="1">
    <citation type="journal article" date="2019" name="Int. J. Syst. Evol. Microbiol.">
        <title>The Global Catalogue of Microorganisms (GCM) 10K type strain sequencing project: providing services to taxonomists for standard genome sequencing and annotation.</title>
        <authorList>
            <consortium name="The Broad Institute Genomics Platform"/>
            <consortium name="The Broad Institute Genome Sequencing Center for Infectious Disease"/>
            <person name="Wu L."/>
            <person name="Ma J."/>
        </authorList>
    </citation>
    <scope>NUCLEOTIDE SEQUENCE [LARGE SCALE GENOMIC DNA]</scope>
    <source>
        <strain evidence="3">CECT 7649</strain>
    </source>
</reference>
<dbReference type="Proteomes" id="UP001596496">
    <property type="component" value="Unassembled WGS sequence"/>
</dbReference>
<accession>A0ABW2PC87</accession>
<feature type="domain" description="DUF397" evidence="1">
    <location>
        <begin position="4"/>
        <end position="57"/>
    </location>
</feature>
<protein>
    <submittedName>
        <fullName evidence="2">DUF397 domain-containing protein</fullName>
    </submittedName>
</protein>
<proteinExistence type="predicted"/>
<dbReference type="Pfam" id="PF04149">
    <property type="entry name" value="DUF397"/>
    <property type="match status" value="1"/>
</dbReference>
<evidence type="ECO:0000259" key="1">
    <source>
        <dbReference type="Pfam" id="PF04149"/>
    </source>
</evidence>
<evidence type="ECO:0000313" key="2">
    <source>
        <dbReference type="EMBL" id="MFC7386564.1"/>
    </source>
</evidence>
<gene>
    <name evidence="2" type="ORF">ACFQSB_30455</name>
</gene>